<keyword evidence="3 4" id="KW-0539">Nucleus</keyword>
<evidence type="ECO:0000313" key="7">
    <source>
        <dbReference type="Proteomes" id="UP000030669"/>
    </source>
</evidence>
<keyword evidence="1 3" id="KW-0238">DNA-binding</keyword>
<dbReference type="OMA" id="IREWTSY"/>
<protein>
    <recommendedName>
        <fullName evidence="5">Homeobox domain-containing protein</fullName>
    </recommendedName>
</protein>
<dbReference type="GeneID" id="19301057"/>
<comment type="subcellular location">
    <subcellularLocation>
        <location evidence="3 4">Nucleus</location>
    </subcellularLocation>
</comment>
<dbReference type="PROSITE" id="PS50071">
    <property type="entry name" value="HOMEOBOX_2"/>
    <property type="match status" value="1"/>
</dbReference>
<dbReference type="Pfam" id="PF00046">
    <property type="entry name" value="Homeodomain"/>
    <property type="match status" value="1"/>
</dbReference>
<dbReference type="InterPro" id="IPR009057">
    <property type="entry name" value="Homeodomain-like_sf"/>
</dbReference>
<evidence type="ECO:0000256" key="4">
    <source>
        <dbReference type="RuleBase" id="RU000682"/>
    </source>
</evidence>
<evidence type="ECO:0000256" key="2">
    <source>
        <dbReference type="ARBA" id="ARBA00023155"/>
    </source>
</evidence>
<gene>
    <name evidence="6" type="ORF">GLOTRDRAFT_124164</name>
</gene>
<dbReference type="HOGENOM" id="CLU_930817_0_0_1"/>
<accession>S7QLU4</accession>
<dbReference type="Proteomes" id="UP000030669">
    <property type="component" value="Unassembled WGS sequence"/>
</dbReference>
<dbReference type="InterPro" id="IPR001356">
    <property type="entry name" value="HD"/>
</dbReference>
<dbReference type="EMBL" id="KB469296">
    <property type="protein sequence ID" value="EPQ60407.1"/>
    <property type="molecule type" value="Genomic_DNA"/>
</dbReference>
<evidence type="ECO:0000313" key="6">
    <source>
        <dbReference type="EMBL" id="EPQ60407.1"/>
    </source>
</evidence>
<evidence type="ECO:0000259" key="5">
    <source>
        <dbReference type="PROSITE" id="PS50071"/>
    </source>
</evidence>
<dbReference type="InterPro" id="IPR051000">
    <property type="entry name" value="Homeobox_DNA-bind_prot"/>
</dbReference>
<dbReference type="RefSeq" id="XP_007860824.1">
    <property type="nucleotide sequence ID" value="XM_007862633.1"/>
</dbReference>
<dbReference type="CDD" id="cd00086">
    <property type="entry name" value="homeodomain"/>
    <property type="match status" value="1"/>
</dbReference>
<keyword evidence="2 3" id="KW-0371">Homeobox</keyword>
<proteinExistence type="predicted"/>
<dbReference type="GO" id="GO:0000978">
    <property type="term" value="F:RNA polymerase II cis-regulatory region sequence-specific DNA binding"/>
    <property type="evidence" value="ECO:0007669"/>
    <property type="project" value="TreeGrafter"/>
</dbReference>
<feature type="DNA-binding region" description="Homeobox" evidence="3">
    <location>
        <begin position="154"/>
        <end position="213"/>
    </location>
</feature>
<sequence length="299" mass="34477">MQRSCPPDTRGDLLRRIIDVARRLEHRTSSHPVIHNTPIRPPAPPPVCLPRPSSILGKLQDIGLPPSLAETVSNAYLRRAEEWRHQVERGITRVCSELALKAANSITDDIIIRRTVQLHERSYHARLDEWVSQVLHRVKTRITPQQNQTHEVAASKTRHAFNSEYVPILEFMYEENPFPPHADKVFLAKKCGMTYKQIHVWFQNRRNRSKKEGRAPKCEYHAGDAFAFEALMSRLGERAVPADQRAKPVDSDASEYEWLSDPSDNEVRVIPIYPGCILNERNVRNSLPRRKRLRLVPMS</sequence>
<dbReference type="GO" id="GO:0006357">
    <property type="term" value="P:regulation of transcription by RNA polymerase II"/>
    <property type="evidence" value="ECO:0007669"/>
    <property type="project" value="TreeGrafter"/>
</dbReference>
<reference evidence="6 7" key="1">
    <citation type="journal article" date="2012" name="Science">
        <title>The Paleozoic origin of enzymatic lignin decomposition reconstructed from 31 fungal genomes.</title>
        <authorList>
            <person name="Floudas D."/>
            <person name="Binder M."/>
            <person name="Riley R."/>
            <person name="Barry K."/>
            <person name="Blanchette R.A."/>
            <person name="Henrissat B."/>
            <person name="Martinez A.T."/>
            <person name="Otillar R."/>
            <person name="Spatafora J.W."/>
            <person name="Yadav J.S."/>
            <person name="Aerts A."/>
            <person name="Benoit I."/>
            <person name="Boyd A."/>
            <person name="Carlson A."/>
            <person name="Copeland A."/>
            <person name="Coutinho P.M."/>
            <person name="de Vries R.P."/>
            <person name="Ferreira P."/>
            <person name="Findley K."/>
            <person name="Foster B."/>
            <person name="Gaskell J."/>
            <person name="Glotzer D."/>
            <person name="Gorecki P."/>
            <person name="Heitman J."/>
            <person name="Hesse C."/>
            <person name="Hori C."/>
            <person name="Igarashi K."/>
            <person name="Jurgens J.A."/>
            <person name="Kallen N."/>
            <person name="Kersten P."/>
            <person name="Kohler A."/>
            <person name="Kuees U."/>
            <person name="Kumar T.K.A."/>
            <person name="Kuo A."/>
            <person name="LaButti K."/>
            <person name="Larrondo L.F."/>
            <person name="Lindquist E."/>
            <person name="Ling A."/>
            <person name="Lombard V."/>
            <person name="Lucas S."/>
            <person name="Lundell T."/>
            <person name="Martin R."/>
            <person name="McLaughlin D.J."/>
            <person name="Morgenstern I."/>
            <person name="Morin E."/>
            <person name="Murat C."/>
            <person name="Nagy L.G."/>
            <person name="Nolan M."/>
            <person name="Ohm R.A."/>
            <person name="Patyshakuliyeva A."/>
            <person name="Rokas A."/>
            <person name="Ruiz-Duenas F.J."/>
            <person name="Sabat G."/>
            <person name="Salamov A."/>
            <person name="Samejima M."/>
            <person name="Schmutz J."/>
            <person name="Slot J.C."/>
            <person name="St John F."/>
            <person name="Stenlid J."/>
            <person name="Sun H."/>
            <person name="Sun S."/>
            <person name="Syed K."/>
            <person name="Tsang A."/>
            <person name="Wiebenga A."/>
            <person name="Young D."/>
            <person name="Pisabarro A."/>
            <person name="Eastwood D.C."/>
            <person name="Martin F."/>
            <person name="Cullen D."/>
            <person name="Grigoriev I.V."/>
            <person name="Hibbett D.S."/>
        </authorList>
    </citation>
    <scope>NUCLEOTIDE SEQUENCE [LARGE SCALE GENOMIC DNA]</scope>
    <source>
        <strain evidence="6 7">ATCC 11539</strain>
    </source>
</reference>
<feature type="domain" description="Homeobox" evidence="5">
    <location>
        <begin position="152"/>
        <end position="212"/>
    </location>
</feature>
<organism evidence="6 7">
    <name type="scientific">Gloeophyllum trabeum (strain ATCC 11539 / FP-39264 / Madison 617)</name>
    <name type="common">Brown rot fungus</name>
    <dbReference type="NCBI Taxonomy" id="670483"/>
    <lineage>
        <taxon>Eukaryota</taxon>
        <taxon>Fungi</taxon>
        <taxon>Dikarya</taxon>
        <taxon>Basidiomycota</taxon>
        <taxon>Agaricomycotina</taxon>
        <taxon>Agaricomycetes</taxon>
        <taxon>Gloeophyllales</taxon>
        <taxon>Gloeophyllaceae</taxon>
        <taxon>Gloeophyllum</taxon>
    </lineage>
</organism>
<dbReference type="eggNOG" id="ENOG502SG6U">
    <property type="taxonomic scope" value="Eukaryota"/>
</dbReference>
<dbReference type="OrthoDB" id="6159439at2759"/>
<dbReference type="PANTHER" id="PTHR24324">
    <property type="entry name" value="HOMEOBOX PROTEIN HHEX"/>
    <property type="match status" value="1"/>
</dbReference>
<dbReference type="GO" id="GO:0005634">
    <property type="term" value="C:nucleus"/>
    <property type="evidence" value="ECO:0007669"/>
    <property type="project" value="UniProtKB-SubCell"/>
</dbReference>
<dbReference type="KEGG" id="gtr:GLOTRDRAFT_124164"/>
<dbReference type="PANTHER" id="PTHR24324:SF9">
    <property type="entry name" value="HOMEOBOX DOMAIN-CONTAINING PROTEIN"/>
    <property type="match status" value="1"/>
</dbReference>
<evidence type="ECO:0000256" key="3">
    <source>
        <dbReference type="PROSITE-ProRule" id="PRU00108"/>
    </source>
</evidence>
<name>S7QLU4_GLOTA</name>
<evidence type="ECO:0000256" key="1">
    <source>
        <dbReference type="ARBA" id="ARBA00023125"/>
    </source>
</evidence>
<dbReference type="SMART" id="SM00389">
    <property type="entry name" value="HOX"/>
    <property type="match status" value="1"/>
</dbReference>
<dbReference type="SUPFAM" id="SSF46689">
    <property type="entry name" value="Homeodomain-like"/>
    <property type="match status" value="1"/>
</dbReference>
<keyword evidence="7" id="KW-1185">Reference proteome</keyword>
<dbReference type="Gene3D" id="1.10.10.60">
    <property type="entry name" value="Homeodomain-like"/>
    <property type="match status" value="1"/>
</dbReference>
<dbReference type="AlphaFoldDB" id="S7QLU4"/>
<dbReference type="GO" id="GO:0030154">
    <property type="term" value="P:cell differentiation"/>
    <property type="evidence" value="ECO:0007669"/>
    <property type="project" value="TreeGrafter"/>
</dbReference>